<dbReference type="RefSeq" id="YP_010139301.1">
    <property type="nucleotide sequence ID" value="NC_056910.1"/>
</dbReference>
<keyword evidence="1" id="KW-0934">Plastid</keyword>
<dbReference type="GeneID" id="67132973"/>
<organism evidence="1">
    <name type="scientific">Poterioochromonas malhamensis</name>
    <dbReference type="NCBI Taxonomy" id="88167"/>
    <lineage>
        <taxon>Eukaryota</taxon>
        <taxon>Sar</taxon>
        <taxon>Stramenopiles</taxon>
        <taxon>Ochrophyta</taxon>
        <taxon>Synurophyceae</taxon>
        <taxon>Ochromonadales</taxon>
        <taxon>Ochromonadaceae</taxon>
        <taxon>Poterioochromonas</taxon>
    </lineage>
</organism>
<gene>
    <name evidence="1" type="primary">orf160</name>
</gene>
<sequence>MKPYIFLIKLGNEVFVVLKKNKGLFFLSLFSFYKLLNFPNLTQMAQQYDENYPLIGAIFKALYQEEKVMYPTPSKEQMATSALRATEFANAVRFMELRDKSLLAFSNASFFKKVSVLFSFFDLHPKAFFLKKCFQFLLFSYFAIKLAKNISNYYSKNKKQ</sequence>
<dbReference type="AlphaFoldDB" id="A0A7T6Y8F9"/>
<dbReference type="EMBL" id="MW175522">
    <property type="protein sequence ID" value="QQK55074.1"/>
    <property type="molecule type" value="Genomic_DNA"/>
</dbReference>
<dbReference type="RefSeq" id="YP_010139408.1">
    <property type="nucleotide sequence ID" value="NC_056910.1"/>
</dbReference>
<name>A0A7T6Y8F9_9STRA</name>
<accession>A0A7T6Y8F9</accession>
<dbReference type="GeneID" id="67132860"/>
<evidence type="ECO:0000313" key="1">
    <source>
        <dbReference type="EMBL" id="QQK55074.1"/>
    </source>
</evidence>
<dbReference type="EMBL" id="MW175522">
    <property type="protein sequence ID" value="QQK54967.1"/>
    <property type="molecule type" value="Genomic_DNA"/>
</dbReference>
<proteinExistence type="predicted"/>
<geneLocation type="plastid" evidence="1"/>
<protein>
    <submittedName>
        <fullName evidence="1">Uncharacterized protein</fullName>
    </submittedName>
</protein>
<reference evidence="1" key="1">
    <citation type="submission" date="2020-10" db="EMBL/GenBank/DDBJ databases">
        <title>Complete chloroplast genome of the Synurophyceae Poterioochromonas malhamensis (Pringsheim) R.A.Andersen 2017 from Van Lake in Eastern Anatolia.</title>
        <authorList>
            <person name="Gastineau R."/>
            <person name="Yilmaz E."/>
            <person name="Solak C.N."/>
            <person name="Lemieux C."/>
            <person name="Turmel M."/>
            <person name="Witkowski A."/>
        </authorList>
    </citation>
    <scope>NUCLEOTIDE SEQUENCE</scope>
    <source>
        <strain evidence="1">SZCZR2049</strain>
    </source>
</reference>